<accession>A0AB39XJJ4</accession>
<dbReference type="AlphaFoldDB" id="A0AB39XJJ4"/>
<gene>
    <name evidence="1" type="ORF">AB8Z38_34555</name>
</gene>
<name>A0AB39XJJ4_9BRAD</name>
<organism evidence="1">
    <name type="scientific">Bradyrhizobium sp. LLZ17</name>
    <dbReference type="NCBI Taxonomy" id="3239388"/>
    <lineage>
        <taxon>Bacteria</taxon>
        <taxon>Pseudomonadati</taxon>
        <taxon>Pseudomonadota</taxon>
        <taxon>Alphaproteobacteria</taxon>
        <taxon>Hyphomicrobiales</taxon>
        <taxon>Nitrobacteraceae</taxon>
        <taxon>Bradyrhizobium</taxon>
    </lineage>
</organism>
<dbReference type="EMBL" id="CP165734">
    <property type="protein sequence ID" value="XDV57586.1"/>
    <property type="molecule type" value="Genomic_DNA"/>
</dbReference>
<sequence>MAVVLTLKVRLDHGFRDFESVAVHLIVAKLLRDELALRGIRSLTIDESEAIAAHIFERITELELELAARDFNSTSPDKPT</sequence>
<evidence type="ECO:0000313" key="1">
    <source>
        <dbReference type="EMBL" id="XDV57586.1"/>
    </source>
</evidence>
<proteinExistence type="predicted"/>
<evidence type="ECO:0008006" key="2">
    <source>
        <dbReference type="Google" id="ProtNLM"/>
    </source>
</evidence>
<dbReference type="RefSeq" id="WP_369722008.1">
    <property type="nucleotide sequence ID" value="NZ_CP165734.1"/>
</dbReference>
<protein>
    <recommendedName>
        <fullName evidence="2">Transposase</fullName>
    </recommendedName>
</protein>
<reference evidence="1" key="1">
    <citation type="submission" date="2024-08" db="EMBL/GenBank/DDBJ databases">
        <authorList>
            <person name="Chaddad Z."/>
            <person name="Lamrabet M."/>
            <person name="Bouhnik O."/>
            <person name="Alami S."/>
            <person name="Wipf D."/>
            <person name="Courty P.E."/>
            <person name="Missbah El Idrissi M."/>
        </authorList>
    </citation>
    <scope>NUCLEOTIDE SEQUENCE</scope>
    <source>
        <strain evidence="1">LLZ17</strain>
    </source>
</reference>